<dbReference type="InterPro" id="IPR016035">
    <property type="entry name" value="Acyl_Trfase/lysoPLipase"/>
</dbReference>
<dbReference type="Gene3D" id="3.30.70.3290">
    <property type="match status" value="1"/>
</dbReference>
<dbReference type="GO" id="GO:0016746">
    <property type="term" value="F:acyltransferase activity"/>
    <property type="evidence" value="ECO:0007669"/>
    <property type="project" value="UniProtKB-KW"/>
</dbReference>
<feature type="domain" description="Ketosynthase family 3 (KS3)" evidence="3">
    <location>
        <begin position="1"/>
        <end position="88"/>
    </location>
</feature>
<comment type="caution">
    <text evidence="4">The sequence shown here is derived from an EMBL/GenBank/DDBJ whole genome shotgun (WGS) entry which is preliminary data.</text>
</comment>
<dbReference type="SMART" id="SM00827">
    <property type="entry name" value="PKS_AT"/>
    <property type="match status" value="1"/>
</dbReference>
<dbReference type="PANTHER" id="PTHR43775">
    <property type="entry name" value="FATTY ACID SYNTHASE"/>
    <property type="match status" value="1"/>
</dbReference>
<dbReference type="EMBL" id="JAVLVT010000034">
    <property type="protein sequence ID" value="MDS1272701.1"/>
    <property type="molecule type" value="Genomic_DNA"/>
</dbReference>
<evidence type="ECO:0000256" key="1">
    <source>
        <dbReference type="ARBA" id="ARBA00022679"/>
    </source>
</evidence>
<protein>
    <submittedName>
        <fullName evidence="4">Acyltransferase domain-containing protein</fullName>
    </submittedName>
</protein>
<dbReference type="SUPFAM" id="SSF53901">
    <property type="entry name" value="Thiolase-like"/>
    <property type="match status" value="1"/>
</dbReference>
<gene>
    <name evidence="4" type="ORF">RIF23_20680</name>
</gene>
<evidence type="ECO:0000313" key="5">
    <source>
        <dbReference type="Proteomes" id="UP001250214"/>
    </source>
</evidence>
<dbReference type="Pfam" id="PF16197">
    <property type="entry name" value="KAsynt_C_assoc"/>
    <property type="match status" value="1"/>
</dbReference>
<sequence length="418" mass="43214">SGSVKSNLGHTQAAAGMAGMIKMIEAIRHAHLPCTLHVDEPTPHLDWSRSGLALLTRARDWPDMGRPRRAAVSAFGISGTNAHLVLEQAPAGAVGAGDVGPGQSVPEAGQLPAAPVPWVLSAHTPTALHTHAQQLHEHLTLHPSDARAVGHALATSRAHMDHRAVVLHHPAEDRPSGMAGLRTLAETAAAPQAPGVVLGRAVADPRPVFVFGGQGAQWVGMAAGLVEQVPVFAERIAACERALAPWVDWSLTGVLAGSDPACDLGRVEVVQPALWAVMVSLAGLWRDLGVEPAAVVGHSQGEIAAATVAGALSVAEAARIVALRSQAIAAHAPAGAMVAVHAPVEQVQEYITGHVRSDLHIAAVNSPESTIVAGDPAAADVLLEHYGSQAQAIDVSYASHTPHIDTLHPHLTTTLTHV</sequence>
<feature type="non-terminal residue" evidence="4">
    <location>
        <position position="418"/>
    </location>
</feature>
<evidence type="ECO:0000256" key="2">
    <source>
        <dbReference type="ARBA" id="ARBA00023315"/>
    </source>
</evidence>
<dbReference type="Pfam" id="PF02801">
    <property type="entry name" value="Ketoacyl-synt_C"/>
    <property type="match status" value="1"/>
</dbReference>
<name>A0ABU2HBN8_9ACTN</name>
<keyword evidence="1" id="KW-0808">Transferase</keyword>
<dbReference type="InterPro" id="IPR014043">
    <property type="entry name" value="Acyl_transferase_dom"/>
</dbReference>
<dbReference type="InterPro" id="IPR050091">
    <property type="entry name" value="PKS_NRPS_Biosynth_Enz"/>
</dbReference>
<dbReference type="InterPro" id="IPR032821">
    <property type="entry name" value="PKS_assoc"/>
</dbReference>
<dbReference type="PANTHER" id="PTHR43775:SF51">
    <property type="entry name" value="INACTIVE PHENOLPHTHIOCEROL SYNTHESIS POLYKETIDE SYNTHASE TYPE I PKS1-RELATED"/>
    <property type="match status" value="1"/>
</dbReference>
<dbReference type="InterPro" id="IPR014031">
    <property type="entry name" value="Ketoacyl_synth_C"/>
</dbReference>
<evidence type="ECO:0000313" key="4">
    <source>
        <dbReference type="EMBL" id="MDS1272701.1"/>
    </source>
</evidence>
<dbReference type="PROSITE" id="PS52004">
    <property type="entry name" value="KS3_2"/>
    <property type="match status" value="1"/>
</dbReference>
<dbReference type="Proteomes" id="UP001250214">
    <property type="component" value="Unassembled WGS sequence"/>
</dbReference>
<dbReference type="Gene3D" id="3.40.47.10">
    <property type="match status" value="1"/>
</dbReference>
<dbReference type="SUPFAM" id="SSF55048">
    <property type="entry name" value="Probable ACP-binding domain of malonyl-CoA ACP transacylase"/>
    <property type="match status" value="1"/>
</dbReference>
<keyword evidence="5" id="KW-1185">Reference proteome</keyword>
<dbReference type="InterPro" id="IPR001227">
    <property type="entry name" value="Ac_transferase_dom_sf"/>
</dbReference>
<reference evidence="5" key="1">
    <citation type="submission" date="2023-07" db="EMBL/GenBank/DDBJ databases">
        <title>Novel species in the genus Lipingzhangella isolated from Sambhar Salt Lake.</title>
        <authorList>
            <person name="Jiya N."/>
            <person name="Kajale S."/>
            <person name="Sharma A."/>
        </authorList>
    </citation>
    <scope>NUCLEOTIDE SEQUENCE [LARGE SCALE GENOMIC DNA]</scope>
    <source>
        <strain evidence="5">LS1_29</strain>
    </source>
</reference>
<dbReference type="InterPro" id="IPR016039">
    <property type="entry name" value="Thiolase-like"/>
</dbReference>
<proteinExistence type="predicted"/>
<keyword evidence="2 4" id="KW-0012">Acyltransferase</keyword>
<dbReference type="InterPro" id="IPR020841">
    <property type="entry name" value="PKS_Beta-ketoAc_synthase_dom"/>
</dbReference>
<dbReference type="RefSeq" id="WP_310914304.1">
    <property type="nucleotide sequence ID" value="NZ_JAVLVT010000034.1"/>
</dbReference>
<dbReference type="SUPFAM" id="SSF52151">
    <property type="entry name" value="FabD/lysophospholipase-like"/>
    <property type="match status" value="1"/>
</dbReference>
<accession>A0ABU2HBN8</accession>
<feature type="non-terminal residue" evidence="4">
    <location>
        <position position="1"/>
    </location>
</feature>
<dbReference type="Pfam" id="PF00698">
    <property type="entry name" value="Acyl_transf_1"/>
    <property type="match status" value="1"/>
</dbReference>
<organism evidence="4 5">
    <name type="scientific">Lipingzhangella rawalii</name>
    <dbReference type="NCBI Taxonomy" id="2055835"/>
    <lineage>
        <taxon>Bacteria</taxon>
        <taxon>Bacillati</taxon>
        <taxon>Actinomycetota</taxon>
        <taxon>Actinomycetes</taxon>
        <taxon>Streptosporangiales</taxon>
        <taxon>Nocardiopsidaceae</taxon>
        <taxon>Lipingzhangella</taxon>
    </lineage>
</organism>
<dbReference type="InterPro" id="IPR016036">
    <property type="entry name" value="Malonyl_transacylase_ACP-bd"/>
</dbReference>
<dbReference type="Gene3D" id="3.40.366.10">
    <property type="entry name" value="Malonyl-Coenzyme A Acyl Carrier Protein, domain 2"/>
    <property type="match status" value="1"/>
</dbReference>
<evidence type="ECO:0000259" key="3">
    <source>
        <dbReference type="PROSITE" id="PS52004"/>
    </source>
</evidence>